<dbReference type="OMA" id="GIRWANF"/>
<dbReference type="InterPro" id="IPR011701">
    <property type="entry name" value="MFS"/>
</dbReference>
<dbReference type="GO" id="GO:0022857">
    <property type="term" value="F:transmembrane transporter activity"/>
    <property type="evidence" value="ECO:0007669"/>
    <property type="project" value="InterPro"/>
</dbReference>
<feature type="compositionally biased region" description="Low complexity" evidence="7">
    <location>
        <begin position="106"/>
        <end position="121"/>
    </location>
</feature>
<feature type="transmembrane region" description="Helical" evidence="8">
    <location>
        <begin position="566"/>
        <end position="585"/>
    </location>
</feature>
<dbReference type="InterPro" id="IPR051788">
    <property type="entry name" value="MFS_Transporter"/>
</dbReference>
<feature type="region of interest" description="Disordered" evidence="7">
    <location>
        <begin position="361"/>
        <end position="396"/>
    </location>
</feature>
<dbReference type="GO" id="GO:0012505">
    <property type="term" value="C:endomembrane system"/>
    <property type="evidence" value="ECO:0007669"/>
    <property type="project" value="UniProtKB-SubCell"/>
</dbReference>
<gene>
    <name evidence="10" type="ORF">HYPSUDRAFT_64204</name>
</gene>
<evidence type="ECO:0000256" key="1">
    <source>
        <dbReference type="ARBA" id="ARBA00004127"/>
    </source>
</evidence>
<dbReference type="PANTHER" id="PTHR23514">
    <property type="entry name" value="BYPASS OF STOP CODON PROTEIN 6"/>
    <property type="match status" value="1"/>
</dbReference>
<evidence type="ECO:0000256" key="7">
    <source>
        <dbReference type="SAM" id="MobiDB-lite"/>
    </source>
</evidence>
<evidence type="ECO:0000256" key="5">
    <source>
        <dbReference type="ARBA" id="ARBA00022989"/>
    </source>
</evidence>
<dbReference type="InterPro" id="IPR036259">
    <property type="entry name" value="MFS_trans_sf"/>
</dbReference>
<organism evidence="10 11">
    <name type="scientific">Hypholoma sublateritium (strain FD-334 SS-4)</name>
    <dbReference type="NCBI Taxonomy" id="945553"/>
    <lineage>
        <taxon>Eukaryota</taxon>
        <taxon>Fungi</taxon>
        <taxon>Dikarya</taxon>
        <taxon>Basidiomycota</taxon>
        <taxon>Agaricomycotina</taxon>
        <taxon>Agaricomycetes</taxon>
        <taxon>Agaricomycetidae</taxon>
        <taxon>Agaricales</taxon>
        <taxon>Agaricineae</taxon>
        <taxon>Strophariaceae</taxon>
        <taxon>Hypholoma</taxon>
    </lineage>
</organism>
<evidence type="ECO:0000256" key="6">
    <source>
        <dbReference type="ARBA" id="ARBA00023136"/>
    </source>
</evidence>
<protein>
    <recommendedName>
        <fullName evidence="9">Major facilitator superfamily (MFS) profile domain-containing protein</fullName>
    </recommendedName>
</protein>
<evidence type="ECO:0000313" key="10">
    <source>
        <dbReference type="EMBL" id="KJA25980.1"/>
    </source>
</evidence>
<feature type="transmembrane region" description="Helical" evidence="8">
    <location>
        <begin position="410"/>
        <end position="435"/>
    </location>
</feature>
<feature type="domain" description="Major facilitator superfamily (MFS) profile" evidence="9">
    <location>
        <begin position="399"/>
        <end position="597"/>
    </location>
</feature>
<feature type="transmembrane region" description="Helical" evidence="8">
    <location>
        <begin position="478"/>
        <end position="498"/>
    </location>
</feature>
<dbReference type="PROSITE" id="PS50850">
    <property type="entry name" value="MFS"/>
    <property type="match status" value="1"/>
</dbReference>
<dbReference type="Proteomes" id="UP000054270">
    <property type="component" value="Unassembled WGS sequence"/>
</dbReference>
<evidence type="ECO:0000313" key="11">
    <source>
        <dbReference type="Proteomes" id="UP000054270"/>
    </source>
</evidence>
<dbReference type="SUPFAM" id="SSF103473">
    <property type="entry name" value="MFS general substrate transporter"/>
    <property type="match status" value="1"/>
</dbReference>
<evidence type="ECO:0000256" key="4">
    <source>
        <dbReference type="ARBA" id="ARBA00022692"/>
    </source>
</evidence>
<keyword evidence="4 8" id="KW-0812">Transmembrane</keyword>
<dbReference type="OrthoDB" id="413079at2759"/>
<reference evidence="11" key="1">
    <citation type="submission" date="2014-04" db="EMBL/GenBank/DDBJ databases">
        <title>Evolutionary Origins and Diversification of the Mycorrhizal Mutualists.</title>
        <authorList>
            <consortium name="DOE Joint Genome Institute"/>
            <consortium name="Mycorrhizal Genomics Consortium"/>
            <person name="Kohler A."/>
            <person name="Kuo A."/>
            <person name="Nagy L.G."/>
            <person name="Floudas D."/>
            <person name="Copeland A."/>
            <person name="Barry K.W."/>
            <person name="Cichocki N."/>
            <person name="Veneault-Fourrey C."/>
            <person name="LaButti K."/>
            <person name="Lindquist E.A."/>
            <person name="Lipzen A."/>
            <person name="Lundell T."/>
            <person name="Morin E."/>
            <person name="Murat C."/>
            <person name="Riley R."/>
            <person name="Ohm R."/>
            <person name="Sun H."/>
            <person name="Tunlid A."/>
            <person name="Henrissat B."/>
            <person name="Grigoriev I.V."/>
            <person name="Hibbett D.S."/>
            <person name="Martin F."/>
        </authorList>
    </citation>
    <scope>NUCLEOTIDE SEQUENCE [LARGE SCALE GENOMIC DNA]</scope>
    <source>
        <strain evidence="11">FD-334 SS-4</strain>
    </source>
</reference>
<feature type="compositionally biased region" description="Basic and acidic residues" evidence="7">
    <location>
        <begin position="362"/>
        <end position="384"/>
    </location>
</feature>
<feature type="region of interest" description="Disordered" evidence="7">
    <location>
        <begin position="106"/>
        <end position="126"/>
    </location>
</feature>
<dbReference type="InterPro" id="IPR020846">
    <property type="entry name" value="MFS_dom"/>
</dbReference>
<name>A0A0D2Q344_HYPSF</name>
<sequence length="597" mass="65259">MASLLRPVVLEPCTGTGLRERRRSSVNTLAAVPRLFTTCYQDHKPVFDENDHTDSSTVTSLPEDLTPPAVPALARLRLCGKDSKIDVPQKCHDDLPAVYICEVSSPSSSSPTSTIPSRKSSVTMLPKTPEEDTAKFERLKWRLASAYFAYFLCGWGDGVTGTVLPLFMEDFHITYTMSSLLYAGSTIGFISGTLLVESIIHRLGRFDPTKSTSTCVPQLNLFARGPLKETGFSPAQAKWVSLLVSSTLHALFFVIMGTARGYWPLFCAYAVAAFARSILTGKNDYFASVSPPSIGFAYGLWSFGGFISPLVCQSVINMGVPWRHYYLGSLVLSGSNITFLVLTYRPTQIEFRQDRNAALQGAEDRKRHSISSDHEISEKQESRRSPTPSKESTSNNRKTLILTIRQPLQWAVSIFAFLYCGCETLSQSLIASYLLGARHANPKTVGYVSSGFWAGITVGRFIWGRYSAKFTSRQRKHLVLGCICIGLSMQLIICFVNSSLANSVATAVIGLVYGPVFPSCLALANDLLPSEVRMVSMALISAVASVGTSLFPFIAGSISSVKGIHIVPYLTVPLAAILACLWAAFPTEQTHKLEETV</sequence>
<dbReference type="Pfam" id="PF07690">
    <property type="entry name" value="MFS_1"/>
    <property type="match status" value="1"/>
</dbReference>
<dbReference type="Gene3D" id="1.20.1250.20">
    <property type="entry name" value="MFS general substrate transporter like domains"/>
    <property type="match status" value="2"/>
</dbReference>
<proteinExistence type="inferred from homology"/>
<evidence type="ECO:0000256" key="2">
    <source>
        <dbReference type="ARBA" id="ARBA00008335"/>
    </source>
</evidence>
<feature type="transmembrane region" description="Helical" evidence="8">
    <location>
        <begin position="504"/>
        <end position="523"/>
    </location>
</feature>
<feature type="transmembrane region" description="Helical" evidence="8">
    <location>
        <begin position="325"/>
        <end position="344"/>
    </location>
</feature>
<feature type="transmembrane region" description="Helical" evidence="8">
    <location>
        <begin position="535"/>
        <end position="554"/>
    </location>
</feature>
<feature type="transmembrane region" description="Helical" evidence="8">
    <location>
        <begin position="447"/>
        <end position="466"/>
    </location>
</feature>
<dbReference type="AlphaFoldDB" id="A0A0D2Q344"/>
<accession>A0A0D2Q344</accession>
<keyword evidence="5 8" id="KW-1133">Transmembrane helix</keyword>
<comment type="subcellular location">
    <subcellularLocation>
        <location evidence="1">Endomembrane system</location>
        <topology evidence="1">Multi-pass membrane protein</topology>
    </subcellularLocation>
</comment>
<feature type="compositionally biased region" description="Polar residues" evidence="7">
    <location>
        <begin position="385"/>
        <end position="396"/>
    </location>
</feature>
<dbReference type="EMBL" id="KN817529">
    <property type="protein sequence ID" value="KJA25980.1"/>
    <property type="molecule type" value="Genomic_DNA"/>
</dbReference>
<evidence type="ECO:0000256" key="8">
    <source>
        <dbReference type="SAM" id="Phobius"/>
    </source>
</evidence>
<feature type="transmembrane region" description="Helical" evidence="8">
    <location>
        <begin position="147"/>
        <end position="168"/>
    </location>
</feature>
<comment type="similarity">
    <text evidence="2">Belongs to the major facilitator superfamily.</text>
</comment>
<keyword evidence="3" id="KW-0813">Transport</keyword>
<dbReference type="GO" id="GO:0016020">
    <property type="term" value="C:membrane"/>
    <property type="evidence" value="ECO:0007669"/>
    <property type="project" value="TreeGrafter"/>
</dbReference>
<evidence type="ECO:0000259" key="9">
    <source>
        <dbReference type="PROSITE" id="PS50850"/>
    </source>
</evidence>
<dbReference type="PANTHER" id="PTHR23514:SF3">
    <property type="entry name" value="BYPASS OF STOP CODON PROTEIN 6"/>
    <property type="match status" value="1"/>
</dbReference>
<evidence type="ECO:0000256" key="3">
    <source>
        <dbReference type="ARBA" id="ARBA00022448"/>
    </source>
</evidence>
<feature type="transmembrane region" description="Helical" evidence="8">
    <location>
        <begin position="180"/>
        <end position="200"/>
    </location>
</feature>
<keyword evidence="11" id="KW-1185">Reference proteome</keyword>
<keyword evidence="6 8" id="KW-0472">Membrane</keyword>